<dbReference type="InterPro" id="IPR015915">
    <property type="entry name" value="Kelch-typ_b-propeller"/>
</dbReference>
<evidence type="ECO:0000313" key="5">
    <source>
        <dbReference type="Proteomes" id="UP000024635"/>
    </source>
</evidence>
<dbReference type="Pfam" id="PF00651">
    <property type="entry name" value="BTB"/>
    <property type="match status" value="1"/>
</dbReference>
<evidence type="ECO:0000313" key="4">
    <source>
        <dbReference type="EMBL" id="EYC43344.1"/>
    </source>
</evidence>
<evidence type="ECO:0000256" key="1">
    <source>
        <dbReference type="ARBA" id="ARBA00022441"/>
    </source>
</evidence>
<proteinExistence type="predicted"/>
<dbReference type="Gene3D" id="1.25.40.420">
    <property type="match status" value="1"/>
</dbReference>
<dbReference type="InterPro" id="IPR006652">
    <property type="entry name" value="Kelch_1"/>
</dbReference>
<evidence type="ECO:0000256" key="2">
    <source>
        <dbReference type="ARBA" id="ARBA00022737"/>
    </source>
</evidence>
<protein>
    <recommendedName>
        <fullName evidence="3">BACK domain-containing protein</fullName>
    </recommendedName>
</protein>
<dbReference type="Gene3D" id="3.30.710.10">
    <property type="entry name" value="Potassium Channel Kv1.1, Chain A"/>
    <property type="match status" value="1"/>
</dbReference>
<dbReference type="InterPro" id="IPR000210">
    <property type="entry name" value="BTB/POZ_dom"/>
</dbReference>
<dbReference type="AlphaFoldDB" id="A0A016WU43"/>
<accession>A0A016WU43</accession>
<feature type="domain" description="BACK" evidence="3">
    <location>
        <begin position="78"/>
        <end position="176"/>
    </location>
</feature>
<dbReference type="STRING" id="53326.A0A016WU43"/>
<dbReference type="Proteomes" id="UP000024635">
    <property type="component" value="Unassembled WGS sequence"/>
</dbReference>
<organism evidence="4 5">
    <name type="scientific">Ancylostoma ceylanicum</name>
    <dbReference type="NCBI Taxonomy" id="53326"/>
    <lineage>
        <taxon>Eukaryota</taxon>
        <taxon>Metazoa</taxon>
        <taxon>Ecdysozoa</taxon>
        <taxon>Nematoda</taxon>
        <taxon>Chromadorea</taxon>
        <taxon>Rhabditida</taxon>
        <taxon>Rhabditina</taxon>
        <taxon>Rhabditomorpha</taxon>
        <taxon>Strongyloidea</taxon>
        <taxon>Ancylostomatidae</taxon>
        <taxon>Ancylostomatinae</taxon>
        <taxon>Ancylostoma</taxon>
    </lineage>
</organism>
<comment type="caution">
    <text evidence="4">The sequence shown here is derived from an EMBL/GenBank/DDBJ whole genome shotgun (WGS) entry which is preliminary data.</text>
</comment>
<name>A0A016WU43_9BILA</name>
<sequence>MFRSDMLEAGGSHVNIQNIDAVTLRGLVQLAYGRNLSVNDRNIRAVILAANYLQLHTLVQKCANFLFEELTDENNALCVQKLLTTLHISVATKADIFVKKKFSSITQSGEFLKLTYVDLVELLCANDIRVSSEEVVFHAAVRWVEHDAERMSWASRILAHVRFHLLDEAFLKDIVLPHPIVCRSRSCCDLVNRALECRLRPEISRSSGLSDLGPRHFHSCSVYITGGRSNLIEYHSEVLKYDPLLRRWKRMQHMITPRVYHAIAENDGKIYVVGGENETGALNKLECYDPITDEWTELAPMREARSRPTAIFRSGMLYVFGGAEGRFSYKRTSMEVYNPKSNRWKGCPPLREKRDYSFAALANGYIYVMGNTREDEFSAARFAPKLRRWESVPAMTRYRWYNGMTAADGKLYLYDDTYSMLGHRRCIEIHCYDPRTERWTSVASVSKAPRSLEYSPYDCYTNVTIGCVPIMPEIHLYNTEKKDWEILEHPLHKYWPGGSAGVILQH</sequence>
<keyword evidence="5" id="KW-1185">Reference proteome</keyword>
<gene>
    <name evidence="4" type="primary">Acey_s0497.g2508</name>
    <name evidence="4" type="ORF">Y032_0497g2508</name>
</gene>
<dbReference type="Pfam" id="PF07707">
    <property type="entry name" value="BACK"/>
    <property type="match status" value="1"/>
</dbReference>
<dbReference type="InterPro" id="IPR017096">
    <property type="entry name" value="BTB-kelch_protein"/>
</dbReference>
<dbReference type="PANTHER" id="PTHR45632">
    <property type="entry name" value="LD33804P"/>
    <property type="match status" value="1"/>
</dbReference>
<dbReference type="InterPro" id="IPR011705">
    <property type="entry name" value="BACK"/>
</dbReference>
<dbReference type="OrthoDB" id="19132at2759"/>
<dbReference type="EMBL" id="JARK01000097">
    <property type="protein sequence ID" value="EYC43344.1"/>
    <property type="molecule type" value="Genomic_DNA"/>
</dbReference>
<reference evidence="5" key="1">
    <citation type="journal article" date="2015" name="Nat. Genet.">
        <title>The genome and transcriptome of the zoonotic hookworm Ancylostoma ceylanicum identify infection-specific gene families.</title>
        <authorList>
            <person name="Schwarz E.M."/>
            <person name="Hu Y."/>
            <person name="Antoshechkin I."/>
            <person name="Miller M.M."/>
            <person name="Sternberg P.W."/>
            <person name="Aroian R.V."/>
        </authorList>
    </citation>
    <scope>NUCLEOTIDE SEQUENCE</scope>
    <source>
        <strain evidence="5">HY135</strain>
    </source>
</reference>
<dbReference type="Pfam" id="PF24681">
    <property type="entry name" value="Kelch_KLHDC2_KLHL20_DRC7"/>
    <property type="match status" value="1"/>
</dbReference>
<dbReference type="SMART" id="SM00875">
    <property type="entry name" value="BACK"/>
    <property type="match status" value="1"/>
</dbReference>
<dbReference type="InterPro" id="IPR011333">
    <property type="entry name" value="SKP1/BTB/POZ_sf"/>
</dbReference>
<dbReference type="PANTHER" id="PTHR45632:SF3">
    <property type="entry name" value="KELCH-LIKE PROTEIN 32"/>
    <property type="match status" value="1"/>
</dbReference>
<dbReference type="Gene3D" id="2.120.10.80">
    <property type="entry name" value="Kelch-type beta propeller"/>
    <property type="match status" value="2"/>
</dbReference>
<keyword evidence="2" id="KW-0677">Repeat</keyword>
<evidence type="ECO:0000259" key="3">
    <source>
        <dbReference type="SMART" id="SM00875"/>
    </source>
</evidence>
<dbReference type="SUPFAM" id="SSF117281">
    <property type="entry name" value="Kelch motif"/>
    <property type="match status" value="1"/>
</dbReference>
<dbReference type="SMART" id="SM00612">
    <property type="entry name" value="Kelch"/>
    <property type="match status" value="4"/>
</dbReference>
<dbReference type="SUPFAM" id="SSF54695">
    <property type="entry name" value="POZ domain"/>
    <property type="match status" value="1"/>
</dbReference>
<dbReference type="PIRSF" id="PIRSF037037">
    <property type="entry name" value="Kelch-like_protein_gigaxonin"/>
    <property type="match status" value="1"/>
</dbReference>
<keyword evidence="1" id="KW-0880">Kelch repeat</keyword>